<dbReference type="GO" id="GO:0006643">
    <property type="term" value="P:membrane lipid metabolic process"/>
    <property type="evidence" value="ECO:0007669"/>
    <property type="project" value="TreeGrafter"/>
</dbReference>
<gene>
    <name evidence="9" type="ORF">SAMN04489708_1026</name>
</gene>
<proteinExistence type="predicted"/>
<keyword evidence="4" id="KW-0560">Oxidoreductase</keyword>
<feature type="domain" description="Fatty acid hydroxylase" evidence="8">
    <location>
        <begin position="86"/>
        <end position="220"/>
    </location>
</feature>
<dbReference type="GO" id="GO:0008610">
    <property type="term" value="P:lipid biosynthetic process"/>
    <property type="evidence" value="ECO:0007669"/>
    <property type="project" value="InterPro"/>
</dbReference>
<dbReference type="AlphaFoldDB" id="A0A1H0KZS0"/>
<keyword evidence="3" id="KW-1133">Transmembrane helix</keyword>
<feature type="region of interest" description="Disordered" evidence="7">
    <location>
        <begin position="293"/>
        <end position="319"/>
    </location>
</feature>
<evidence type="ECO:0000256" key="3">
    <source>
        <dbReference type="ARBA" id="ARBA00022989"/>
    </source>
</evidence>
<dbReference type="PANTHER" id="PTHR21624:SF1">
    <property type="entry name" value="ALKYLGLYCEROL MONOOXYGENASE"/>
    <property type="match status" value="1"/>
</dbReference>
<dbReference type="PANTHER" id="PTHR21624">
    <property type="entry name" value="STEROL DESATURASE-RELATED PROTEIN"/>
    <property type="match status" value="1"/>
</dbReference>
<evidence type="ECO:0000259" key="8">
    <source>
        <dbReference type="Pfam" id="PF04116"/>
    </source>
</evidence>
<evidence type="ECO:0000313" key="9">
    <source>
        <dbReference type="EMBL" id="SDO61467.1"/>
    </source>
</evidence>
<protein>
    <submittedName>
        <fullName evidence="9">Sterol desaturase/sphingolipid hydroxylase, fatty acid hydroxylase superfamily</fullName>
    </submittedName>
</protein>
<reference evidence="10" key="1">
    <citation type="submission" date="2016-10" db="EMBL/GenBank/DDBJ databases">
        <authorList>
            <person name="Varghese N."/>
            <person name="Submissions S."/>
        </authorList>
    </citation>
    <scope>NUCLEOTIDE SEQUENCE [LARGE SCALE GENOMIC DNA]</scope>
    <source>
        <strain evidence="10">DSM 17101</strain>
    </source>
</reference>
<evidence type="ECO:0000256" key="6">
    <source>
        <dbReference type="ARBA" id="ARBA00023136"/>
    </source>
</evidence>
<dbReference type="OrthoDB" id="9770329at2"/>
<dbReference type="Proteomes" id="UP000199317">
    <property type="component" value="Unassembled WGS sequence"/>
</dbReference>
<evidence type="ECO:0000256" key="1">
    <source>
        <dbReference type="ARBA" id="ARBA00004127"/>
    </source>
</evidence>
<evidence type="ECO:0000256" key="4">
    <source>
        <dbReference type="ARBA" id="ARBA00023002"/>
    </source>
</evidence>
<evidence type="ECO:0000256" key="5">
    <source>
        <dbReference type="ARBA" id="ARBA00023098"/>
    </source>
</evidence>
<dbReference type="GO" id="GO:0016020">
    <property type="term" value="C:membrane"/>
    <property type="evidence" value="ECO:0007669"/>
    <property type="project" value="GOC"/>
</dbReference>
<dbReference type="Pfam" id="PF04116">
    <property type="entry name" value="FA_hydroxylase"/>
    <property type="match status" value="1"/>
</dbReference>
<dbReference type="EMBL" id="FNJL01000002">
    <property type="protein sequence ID" value="SDO61467.1"/>
    <property type="molecule type" value="Genomic_DNA"/>
</dbReference>
<dbReference type="GO" id="GO:0005506">
    <property type="term" value="F:iron ion binding"/>
    <property type="evidence" value="ECO:0007669"/>
    <property type="project" value="InterPro"/>
</dbReference>
<dbReference type="InterPro" id="IPR006694">
    <property type="entry name" value="Fatty_acid_hydroxylase"/>
</dbReference>
<dbReference type="GO" id="GO:0050479">
    <property type="term" value="F:glyceryl-ether monooxygenase activity"/>
    <property type="evidence" value="ECO:0007669"/>
    <property type="project" value="TreeGrafter"/>
</dbReference>
<dbReference type="GO" id="GO:0012505">
    <property type="term" value="C:endomembrane system"/>
    <property type="evidence" value="ECO:0007669"/>
    <property type="project" value="UniProtKB-SubCell"/>
</dbReference>
<organism evidence="9 10">
    <name type="scientific">Paracidovorax cattleyae</name>
    <dbReference type="NCBI Taxonomy" id="80868"/>
    <lineage>
        <taxon>Bacteria</taxon>
        <taxon>Pseudomonadati</taxon>
        <taxon>Pseudomonadota</taxon>
        <taxon>Betaproteobacteria</taxon>
        <taxon>Burkholderiales</taxon>
        <taxon>Comamonadaceae</taxon>
        <taxon>Paracidovorax</taxon>
    </lineage>
</organism>
<feature type="compositionally biased region" description="Polar residues" evidence="7">
    <location>
        <begin position="310"/>
        <end position="319"/>
    </location>
</feature>
<comment type="subcellular location">
    <subcellularLocation>
        <location evidence="1">Endomembrane system</location>
        <topology evidence="1">Multi-pass membrane protein</topology>
    </subcellularLocation>
</comment>
<evidence type="ECO:0000313" key="10">
    <source>
        <dbReference type="Proteomes" id="UP000199317"/>
    </source>
</evidence>
<dbReference type="InterPro" id="IPR051689">
    <property type="entry name" value="Sterol_desaturase/TMEM195"/>
</dbReference>
<sequence length="319" mass="36245">MDLLYTILKFAVLTVLVASTAEAAVLSLRAAGPRYDWHASGVSLIDFLVREYPLRWLLPLAFWSQAMDWLYQHRLWTLPMDHWTGWAACFLAQEFCYYGYHRAAHRVRWFWCTHAIHHSPNDLNLSVAYRFGWTGKLTGTLLFFMAAPLLGMPPKVILVMLSLNLLYQFWIHATWIPRLGPLEWILNTPSAHRVHHASNLEYLDGNYGGVLIVFDRLFGTYIAERPDLPCRYGLVRPVTGCNLLKIEFDQWRSLWRDLRGARSVAEALGYLFKPPGWHPCGAGETTEDLRRAALNAPAAPAAGSPEKSRSSPGSTAPPR</sequence>
<name>A0A1H0KZS0_9BURK</name>
<keyword evidence="6" id="KW-0472">Membrane</keyword>
<dbReference type="RefSeq" id="WP_092831961.1">
    <property type="nucleotide sequence ID" value="NZ_FNJL01000002.1"/>
</dbReference>
<keyword evidence="2" id="KW-0812">Transmembrane</keyword>
<evidence type="ECO:0000256" key="7">
    <source>
        <dbReference type="SAM" id="MobiDB-lite"/>
    </source>
</evidence>
<keyword evidence="5" id="KW-0443">Lipid metabolism</keyword>
<feature type="compositionally biased region" description="Low complexity" evidence="7">
    <location>
        <begin position="293"/>
        <end position="302"/>
    </location>
</feature>
<evidence type="ECO:0000256" key="2">
    <source>
        <dbReference type="ARBA" id="ARBA00022692"/>
    </source>
</evidence>
<keyword evidence="10" id="KW-1185">Reference proteome</keyword>
<accession>A0A1H0KZS0</accession>